<dbReference type="HOGENOM" id="CLU_011340_5_0_1"/>
<feature type="transmembrane region" description="Helical" evidence="7">
    <location>
        <begin position="22"/>
        <end position="39"/>
    </location>
</feature>
<dbReference type="InParanoid" id="G8YGB1"/>
<keyword evidence="3 7" id="KW-0812">Transmembrane</keyword>
<dbReference type="GO" id="GO:0030258">
    <property type="term" value="P:lipid modification"/>
    <property type="evidence" value="ECO:0007669"/>
    <property type="project" value="TreeGrafter"/>
</dbReference>
<dbReference type="GO" id="GO:0047184">
    <property type="term" value="F:1-acylglycerophosphocholine O-acyltransferase activity"/>
    <property type="evidence" value="ECO:0007669"/>
    <property type="project" value="TreeGrafter"/>
</dbReference>
<evidence type="ECO:0000256" key="4">
    <source>
        <dbReference type="ARBA" id="ARBA00022989"/>
    </source>
</evidence>
<evidence type="ECO:0000313" key="10">
    <source>
        <dbReference type="Proteomes" id="UP000005222"/>
    </source>
</evidence>
<evidence type="ECO:0000256" key="3">
    <source>
        <dbReference type="ARBA" id="ARBA00022692"/>
    </source>
</evidence>
<keyword evidence="10" id="KW-1185">Reference proteome</keyword>
<evidence type="ECO:0000313" key="9">
    <source>
        <dbReference type="EMBL" id="CCE81228.1"/>
    </source>
</evidence>
<comment type="subcellular location">
    <subcellularLocation>
        <location evidence="1">Membrane</location>
        <topology evidence="1">Multi-pass membrane protein</topology>
    </subcellularLocation>
</comment>
<feature type="transmembrane region" description="Helical" evidence="7">
    <location>
        <begin position="51"/>
        <end position="73"/>
    </location>
</feature>
<feature type="transmembrane region" description="Helical" evidence="7">
    <location>
        <begin position="447"/>
        <end position="468"/>
    </location>
</feature>
<dbReference type="OrthoDB" id="286734at2759"/>
<feature type="transmembrane region" description="Helical" evidence="7">
    <location>
        <begin position="93"/>
        <end position="112"/>
    </location>
</feature>
<evidence type="ECO:0000256" key="6">
    <source>
        <dbReference type="ARBA" id="ARBA00023315"/>
    </source>
</evidence>
<accession>G8YGB1</accession>
<reference evidence="9" key="1">
    <citation type="submission" date="2011-10" db="EMBL/GenBank/DDBJ databases">
        <authorList>
            <person name="Genoscope - CEA"/>
        </authorList>
    </citation>
    <scope>NUCLEOTIDE SEQUENCE</scope>
</reference>
<reference evidence="10" key="2">
    <citation type="journal article" date="2012" name="G3 (Bethesda)">
        <title>Pichia sorbitophila, an interspecies yeast hybrid reveals early steps of genome resolution following polyploidization.</title>
        <authorList>
            <person name="Leh Louis V."/>
            <person name="Despons L."/>
            <person name="Friedrich A."/>
            <person name="Martin T."/>
            <person name="Durrens P."/>
            <person name="Casaregola S."/>
            <person name="Neuveglise C."/>
            <person name="Fairhead C."/>
            <person name="Marck C."/>
            <person name="Cruz J.A."/>
            <person name="Straub M.L."/>
            <person name="Kugler V."/>
            <person name="Sacerdot C."/>
            <person name="Uzunov Z."/>
            <person name="Thierry A."/>
            <person name="Weiss S."/>
            <person name="Bleykasten C."/>
            <person name="De Montigny J."/>
            <person name="Jacques N."/>
            <person name="Jung P."/>
            <person name="Lemaire M."/>
            <person name="Mallet S."/>
            <person name="Morel G."/>
            <person name="Richard G.F."/>
            <person name="Sarkar A."/>
            <person name="Savel G."/>
            <person name="Schacherer J."/>
            <person name="Seret M.L."/>
            <person name="Talla E."/>
            <person name="Samson G."/>
            <person name="Jubin C."/>
            <person name="Poulain J."/>
            <person name="Vacherie B."/>
            <person name="Barbe V."/>
            <person name="Pelletier E."/>
            <person name="Sherman D.J."/>
            <person name="Westhof E."/>
            <person name="Weissenbach J."/>
            <person name="Baret P.V."/>
            <person name="Wincker P."/>
            <person name="Gaillardin C."/>
            <person name="Dujon B."/>
            <person name="Souciet J.L."/>
        </authorList>
    </citation>
    <scope>NUCLEOTIDE SEQUENCE [LARGE SCALE GENOMIC DNA]</scope>
    <source>
        <strain evidence="10">ATCC MYA-4447 / BCRC 22081 / CBS 7064 / NBRC 10061 / NRRL Y-12695</strain>
    </source>
</reference>
<keyword evidence="6" id="KW-0012">Acyltransferase</keyword>
<feature type="transmembrane region" description="Helical" evidence="7">
    <location>
        <begin position="169"/>
        <end position="191"/>
    </location>
</feature>
<dbReference type="Proteomes" id="UP000005222">
    <property type="component" value="Chromosome H"/>
</dbReference>
<dbReference type="InterPro" id="IPR004299">
    <property type="entry name" value="MBOAT_fam"/>
</dbReference>
<dbReference type="Proteomes" id="UP000005222">
    <property type="component" value="Chromosome G"/>
</dbReference>
<dbReference type="InterPro" id="IPR049941">
    <property type="entry name" value="LPLAT_7/PORCN-like"/>
</dbReference>
<keyword evidence="2" id="KW-0808">Transferase</keyword>
<proteinExistence type="predicted"/>
<evidence type="ECO:0000256" key="2">
    <source>
        <dbReference type="ARBA" id="ARBA00022679"/>
    </source>
</evidence>
<sequence>MLRLVRSLVVGLENATGLEESQVQVLLCTLLSFPFGIVFKRLPDKNYTLKNVYIISVSAFYIYGVLNLYDGVIKLFVASLGSYFITRYVRTNFMPWINFTFLMLYLAYQHILVQFVADDKAGKIDITGALMVLVMKLSAFGWSIHDAKQPKDTLSEYAKSRAIRRHPNLLFYLGYVFFYASLLTGPAFDYVDYERFIYSTLFDDVPDSKRPGSKRKRRIPRSGFPSFMKLVQGLFWAMLLFILGNYVSVDYVLSGFLERNGFIYRIFYLWILGFFYRLKYYAIWMMAEGACIQCGIGYNGYDENIGQFKWNRVQNVDPVKFETGQNVHVCLESWNMNTNKWLKNYVYVRLARKGKKPGFKSTLVTFATSAFWHGTNPGYFLTFIMGAFLQTVGKIFRKNLRPMFLENDGVTPKASKKFYDIACYFVTQLSFGFIVQPFILLDFWKSIYVWRITYFYVQIGVLLTMFLFQGPLKNKVKSFCVSHSPSLNNKEKSERTKLNDEESTKVRKAVASLHKKEDAYPDAPSLGLPPIDVLEDMDEEDMDDLKELKNAWYSFKSRGGLRHDDVEAVRAVYKNFTDEINDIYQTARQEWQNKAKQT</sequence>
<dbReference type="GO" id="GO:0003841">
    <property type="term" value="F:1-acylglycerol-3-phosphate O-acyltransferase activity"/>
    <property type="evidence" value="ECO:0007669"/>
    <property type="project" value="TreeGrafter"/>
</dbReference>
<dbReference type="GO" id="GO:0046474">
    <property type="term" value="P:glycerophospholipid biosynthetic process"/>
    <property type="evidence" value="ECO:0007669"/>
    <property type="project" value="TreeGrafter"/>
</dbReference>
<evidence type="ECO:0000256" key="7">
    <source>
        <dbReference type="SAM" id="Phobius"/>
    </source>
</evidence>
<dbReference type="OMA" id="YFLGHIC"/>
<gene>
    <name evidence="9" type="primary">Piso0_003580</name>
    <name evidence="8" type="ORF">GNLVRS01_PISO0G15450g</name>
    <name evidence="9" type="ORF">GNLVRS01_PISO0H15451g</name>
</gene>
<dbReference type="Pfam" id="PF03062">
    <property type="entry name" value="MBOAT"/>
    <property type="match status" value="1"/>
</dbReference>
<evidence type="ECO:0000313" key="8">
    <source>
        <dbReference type="EMBL" id="CCE80463.1"/>
    </source>
</evidence>
<keyword evidence="4 7" id="KW-1133">Transmembrane helix</keyword>
<feature type="transmembrane region" description="Helical" evidence="7">
    <location>
        <begin position="418"/>
        <end position="441"/>
    </location>
</feature>
<dbReference type="EMBL" id="FO082053">
    <property type="protein sequence ID" value="CCE80463.1"/>
    <property type="molecule type" value="Genomic_DNA"/>
</dbReference>
<feature type="transmembrane region" description="Helical" evidence="7">
    <location>
        <begin position="379"/>
        <end position="397"/>
    </location>
</feature>
<feature type="transmembrane region" description="Helical" evidence="7">
    <location>
        <begin position="262"/>
        <end position="278"/>
    </location>
</feature>
<dbReference type="AlphaFoldDB" id="G8YGB1"/>
<keyword evidence="5 7" id="KW-0472">Membrane</keyword>
<protein>
    <submittedName>
        <fullName evidence="9">Piso0_003580 protein</fullName>
    </submittedName>
</protein>
<dbReference type="GO" id="GO:0016020">
    <property type="term" value="C:membrane"/>
    <property type="evidence" value="ECO:0007669"/>
    <property type="project" value="UniProtKB-SubCell"/>
</dbReference>
<name>G8YGB1_PICSO</name>
<dbReference type="STRING" id="559304.G8YGB1"/>
<evidence type="ECO:0000256" key="1">
    <source>
        <dbReference type="ARBA" id="ARBA00004141"/>
    </source>
</evidence>
<organism evidence="9 10">
    <name type="scientific">Pichia sorbitophila (strain ATCC MYA-4447 / BCRC 22081 / CBS 7064 / NBRC 10061 / NRRL Y-12695)</name>
    <name type="common">Hybrid yeast</name>
    <dbReference type="NCBI Taxonomy" id="559304"/>
    <lineage>
        <taxon>Eukaryota</taxon>
        <taxon>Fungi</taxon>
        <taxon>Dikarya</taxon>
        <taxon>Ascomycota</taxon>
        <taxon>Saccharomycotina</taxon>
        <taxon>Pichiomycetes</taxon>
        <taxon>Debaryomycetaceae</taxon>
        <taxon>Millerozyma</taxon>
    </lineage>
</organism>
<dbReference type="PANTHER" id="PTHR13906">
    <property type="entry name" value="PORCUPINE"/>
    <property type="match status" value="1"/>
</dbReference>
<dbReference type="eggNOG" id="KOG2704">
    <property type="taxonomic scope" value="Eukaryota"/>
</dbReference>
<dbReference type="EMBL" id="FO082052">
    <property type="protein sequence ID" value="CCE81228.1"/>
    <property type="molecule type" value="Genomic_DNA"/>
</dbReference>
<evidence type="ECO:0000256" key="5">
    <source>
        <dbReference type="ARBA" id="ARBA00023136"/>
    </source>
</evidence>
<dbReference type="PANTHER" id="PTHR13906:SF4">
    <property type="entry name" value="LYSOPHOSPHOLIPID ACYLTRANSFERASE 6"/>
    <property type="match status" value="1"/>
</dbReference>
<dbReference type="GO" id="GO:0005783">
    <property type="term" value="C:endoplasmic reticulum"/>
    <property type="evidence" value="ECO:0007669"/>
    <property type="project" value="TreeGrafter"/>
</dbReference>
<dbReference type="FunCoup" id="G8YGB1">
    <property type="interactions" value="814"/>
</dbReference>